<evidence type="ECO:0000256" key="3">
    <source>
        <dbReference type="RuleBase" id="RU361153"/>
    </source>
</evidence>
<sequence>MSVRARVRAALTQFLVVVVMGAAPFLTVALAQPAAAATNQFKGVNWADARDNYQSGWVIPSGLTASDSYAQVHSVADSYIKAFQSNLGANTVRLPINPPSVSSSWWSAYRGAIDAALGDGMKVIVSAWTESSSVGKVTDQSAWYSMWSTVIGAYGGNSNVYFEPLNEPYGYSQSDWISLCSSWLSKFSSVPKGRVVISGTGYNDHVTGVGAASALNGTLLSLHYYGYWNSYTQESQWQSDLSGRIGSYASRTVIDEFGAPMTTGIDYLSNHDGAQYQSYLAAVTDTARAQGIGSVYWPGLRDGDTYSMERINGSTLANNNASGVTQVRWGWGY</sequence>
<comment type="similarity">
    <text evidence="3">Belongs to the glycosyl hydrolase 5 (cellulase A) family.</text>
</comment>
<dbReference type="InterPro" id="IPR017853">
    <property type="entry name" value="GH"/>
</dbReference>
<gene>
    <name evidence="6" type="ORF">LJ657_18820</name>
</gene>
<evidence type="ECO:0000256" key="4">
    <source>
        <dbReference type="SAM" id="SignalP"/>
    </source>
</evidence>
<feature type="signal peptide" evidence="4">
    <location>
        <begin position="1"/>
        <end position="31"/>
    </location>
</feature>
<feature type="domain" description="Glycoside hydrolase family 5" evidence="5">
    <location>
        <begin position="77"/>
        <end position="297"/>
    </location>
</feature>
<dbReference type="Pfam" id="PF00150">
    <property type="entry name" value="Cellulase"/>
    <property type="match status" value="1"/>
</dbReference>
<dbReference type="GO" id="GO:0000272">
    <property type="term" value="P:polysaccharide catabolic process"/>
    <property type="evidence" value="ECO:0007669"/>
    <property type="project" value="InterPro"/>
</dbReference>
<evidence type="ECO:0000256" key="1">
    <source>
        <dbReference type="ARBA" id="ARBA00022801"/>
    </source>
</evidence>
<organism evidence="6 7">
    <name type="scientific">Streptomyces guryensis</name>
    <dbReference type="NCBI Taxonomy" id="2886947"/>
    <lineage>
        <taxon>Bacteria</taxon>
        <taxon>Bacillati</taxon>
        <taxon>Actinomycetota</taxon>
        <taxon>Actinomycetes</taxon>
        <taxon>Kitasatosporales</taxon>
        <taxon>Streptomycetaceae</taxon>
        <taxon>Streptomyces</taxon>
    </lineage>
</organism>
<dbReference type="InterPro" id="IPR001547">
    <property type="entry name" value="Glyco_hydro_5"/>
</dbReference>
<keyword evidence="7" id="KW-1185">Reference proteome</keyword>
<dbReference type="GO" id="GO:0004553">
    <property type="term" value="F:hydrolase activity, hydrolyzing O-glycosyl compounds"/>
    <property type="evidence" value="ECO:0007669"/>
    <property type="project" value="InterPro"/>
</dbReference>
<dbReference type="Proteomes" id="UP001108029">
    <property type="component" value="Unassembled WGS sequence"/>
</dbReference>
<proteinExistence type="inferred from homology"/>
<evidence type="ECO:0000313" key="7">
    <source>
        <dbReference type="Proteomes" id="UP001108029"/>
    </source>
</evidence>
<protein>
    <submittedName>
        <fullName evidence="6">Glycoside hydrolase family 5 protein</fullName>
    </submittedName>
</protein>
<name>A0A9Q3VR63_9ACTN</name>
<dbReference type="SUPFAM" id="SSF51445">
    <property type="entry name" value="(Trans)glycosidases"/>
    <property type="match status" value="1"/>
</dbReference>
<evidence type="ECO:0000313" key="6">
    <source>
        <dbReference type="EMBL" id="MCD9875675.1"/>
    </source>
</evidence>
<evidence type="ECO:0000256" key="2">
    <source>
        <dbReference type="ARBA" id="ARBA00023295"/>
    </source>
</evidence>
<keyword evidence="4" id="KW-0732">Signal</keyword>
<dbReference type="AlphaFoldDB" id="A0A9Q3VR63"/>
<reference evidence="6" key="1">
    <citation type="submission" date="2021-12" db="EMBL/GenBank/DDBJ databases">
        <authorList>
            <person name="Lee J.-H."/>
            <person name="Kim S.-B."/>
        </authorList>
    </citation>
    <scope>NUCLEOTIDE SEQUENCE</scope>
    <source>
        <strain evidence="6">NR30</strain>
    </source>
</reference>
<accession>A0A9Q3VR63</accession>
<keyword evidence="2 3" id="KW-0326">Glycosidase</keyword>
<keyword evidence="1 3" id="KW-0378">Hydrolase</keyword>
<evidence type="ECO:0000259" key="5">
    <source>
        <dbReference type="Pfam" id="PF00150"/>
    </source>
</evidence>
<comment type="caution">
    <text evidence="6">The sequence shown here is derived from an EMBL/GenBank/DDBJ whole genome shotgun (WGS) entry which is preliminary data.</text>
</comment>
<dbReference type="RefSeq" id="WP_232649779.1">
    <property type="nucleotide sequence ID" value="NZ_JAJSBI010000008.1"/>
</dbReference>
<feature type="chain" id="PRO_5040163818" evidence="4">
    <location>
        <begin position="32"/>
        <end position="333"/>
    </location>
</feature>
<dbReference type="Gene3D" id="3.20.20.80">
    <property type="entry name" value="Glycosidases"/>
    <property type="match status" value="1"/>
</dbReference>
<dbReference type="EMBL" id="JAJSBI010000008">
    <property type="protein sequence ID" value="MCD9875675.1"/>
    <property type="molecule type" value="Genomic_DNA"/>
</dbReference>